<accession>A0ABS2L8M9</accession>
<proteinExistence type="predicted"/>
<sequence>MEREALTELALRVAGSFPAVTRGQPFGEGTEVFKVVGKVFALVNLGDRPACLTLKCAPPHARSLVYSYESIIPGYHVNKQHWISIVASGPAPSSATLTRVPDVDTTLVEDLIGNSYDIVVSLLPRDRRPFDPSASANADARASTSTDADKGSQPR</sequence>
<dbReference type="RefSeq" id="WP_205110258.1">
    <property type="nucleotide sequence ID" value="NZ_BAAAHT010000009.1"/>
</dbReference>
<dbReference type="SUPFAM" id="SSF142906">
    <property type="entry name" value="YjbR-like"/>
    <property type="match status" value="1"/>
</dbReference>
<feature type="compositionally biased region" description="Low complexity" evidence="1">
    <location>
        <begin position="131"/>
        <end position="146"/>
    </location>
</feature>
<dbReference type="Gene3D" id="3.90.1150.30">
    <property type="match status" value="1"/>
</dbReference>
<evidence type="ECO:0000256" key="1">
    <source>
        <dbReference type="SAM" id="MobiDB-lite"/>
    </source>
</evidence>
<reference evidence="2 3" key="1">
    <citation type="submission" date="2021-01" db="EMBL/GenBank/DDBJ databases">
        <title>Sequencing the genomes of 1000 actinobacteria strains.</title>
        <authorList>
            <person name="Klenk H.-P."/>
        </authorList>
    </citation>
    <scope>NUCLEOTIDE SEQUENCE [LARGE SCALE GENOMIC DNA]</scope>
    <source>
        <strain evidence="2 3">DSM 13057</strain>
    </source>
</reference>
<dbReference type="Proteomes" id="UP000776164">
    <property type="component" value="Unassembled WGS sequence"/>
</dbReference>
<dbReference type="PANTHER" id="PTHR35145">
    <property type="entry name" value="CYTOPLASMIC PROTEIN-RELATED"/>
    <property type="match status" value="1"/>
</dbReference>
<dbReference type="InterPro" id="IPR058532">
    <property type="entry name" value="YjbR/MT2646/Rv2570-like"/>
</dbReference>
<name>A0ABS2L8M9_9MICO</name>
<organism evidence="2 3">
    <name type="scientific">Subtercola frigoramans</name>
    <dbReference type="NCBI Taxonomy" id="120298"/>
    <lineage>
        <taxon>Bacteria</taxon>
        <taxon>Bacillati</taxon>
        <taxon>Actinomycetota</taxon>
        <taxon>Actinomycetes</taxon>
        <taxon>Micrococcales</taxon>
        <taxon>Microbacteriaceae</taxon>
        <taxon>Subtercola</taxon>
    </lineage>
</organism>
<feature type="region of interest" description="Disordered" evidence="1">
    <location>
        <begin position="130"/>
        <end position="155"/>
    </location>
</feature>
<protein>
    <submittedName>
        <fullName evidence="2">DNA-binding protein (MmcQ/YjbR family)</fullName>
    </submittedName>
</protein>
<gene>
    <name evidence="2" type="ORF">JOE66_002709</name>
</gene>
<dbReference type="GO" id="GO:0003677">
    <property type="term" value="F:DNA binding"/>
    <property type="evidence" value="ECO:0007669"/>
    <property type="project" value="UniProtKB-KW"/>
</dbReference>
<dbReference type="InterPro" id="IPR007351">
    <property type="entry name" value="YjbR"/>
</dbReference>
<comment type="caution">
    <text evidence="2">The sequence shown here is derived from an EMBL/GenBank/DDBJ whole genome shotgun (WGS) entry which is preliminary data.</text>
</comment>
<keyword evidence="2" id="KW-0238">DNA-binding</keyword>
<dbReference type="EMBL" id="JAFBBU010000001">
    <property type="protein sequence ID" value="MBM7473075.1"/>
    <property type="molecule type" value="Genomic_DNA"/>
</dbReference>
<evidence type="ECO:0000313" key="3">
    <source>
        <dbReference type="Proteomes" id="UP000776164"/>
    </source>
</evidence>
<evidence type="ECO:0000313" key="2">
    <source>
        <dbReference type="EMBL" id="MBM7473075.1"/>
    </source>
</evidence>
<dbReference type="PANTHER" id="PTHR35145:SF1">
    <property type="entry name" value="CYTOPLASMIC PROTEIN"/>
    <property type="match status" value="1"/>
</dbReference>
<keyword evidence="3" id="KW-1185">Reference proteome</keyword>
<dbReference type="Pfam" id="PF04237">
    <property type="entry name" value="YjbR"/>
    <property type="match status" value="1"/>
</dbReference>
<dbReference type="InterPro" id="IPR038056">
    <property type="entry name" value="YjbR-like_sf"/>
</dbReference>